<evidence type="ECO:0008006" key="4">
    <source>
        <dbReference type="Google" id="ProtNLM"/>
    </source>
</evidence>
<accession>A0ABT0ILG6</accession>
<organism evidence="2 3">
    <name type="scientific">Neorhizobium turbinariae</name>
    <dbReference type="NCBI Taxonomy" id="2937795"/>
    <lineage>
        <taxon>Bacteria</taxon>
        <taxon>Pseudomonadati</taxon>
        <taxon>Pseudomonadota</taxon>
        <taxon>Alphaproteobacteria</taxon>
        <taxon>Hyphomicrobiales</taxon>
        <taxon>Rhizobiaceae</taxon>
        <taxon>Rhizobium/Agrobacterium group</taxon>
        <taxon>Neorhizobium</taxon>
    </lineage>
</organism>
<dbReference type="EMBL" id="JALPRY010000001">
    <property type="protein sequence ID" value="MCK8778715.1"/>
    <property type="molecule type" value="Genomic_DNA"/>
</dbReference>
<dbReference type="RefSeq" id="WP_248681576.1">
    <property type="nucleotide sequence ID" value="NZ_JALPRY010000001.1"/>
</dbReference>
<evidence type="ECO:0000256" key="1">
    <source>
        <dbReference type="SAM" id="SignalP"/>
    </source>
</evidence>
<evidence type="ECO:0000313" key="2">
    <source>
        <dbReference type="EMBL" id="MCK8778715.1"/>
    </source>
</evidence>
<keyword evidence="1" id="KW-0732">Signal</keyword>
<reference evidence="2 3" key="1">
    <citation type="submission" date="2022-04" db="EMBL/GenBank/DDBJ databases">
        <title>Rhizobium coralii sp. nov., isolated from coral Turbinaria peltata.</title>
        <authorList>
            <person name="Sun H."/>
        </authorList>
    </citation>
    <scope>NUCLEOTIDE SEQUENCE [LARGE SCALE GENOMIC DNA]</scope>
    <source>
        <strain evidence="2 3">NTR19</strain>
    </source>
</reference>
<name>A0ABT0ILG6_9HYPH</name>
<evidence type="ECO:0000313" key="3">
    <source>
        <dbReference type="Proteomes" id="UP001202827"/>
    </source>
</evidence>
<gene>
    <name evidence="2" type="ORF">M0654_01845</name>
</gene>
<protein>
    <recommendedName>
        <fullName evidence="4">Lipoprotein</fullName>
    </recommendedName>
</protein>
<dbReference type="Proteomes" id="UP001202827">
    <property type="component" value="Unassembled WGS sequence"/>
</dbReference>
<proteinExistence type="predicted"/>
<comment type="caution">
    <text evidence="2">The sequence shown here is derived from an EMBL/GenBank/DDBJ whole genome shotgun (WGS) entry which is preliminary data.</text>
</comment>
<feature type="chain" id="PRO_5045488204" description="Lipoprotein" evidence="1">
    <location>
        <begin position="21"/>
        <end position="162"/>
    </location>
</feature>
<feature type="signal peptide" evidence="1">
    <location>
        <begin position="1"/>
        <end position="20"/>
    </location>
</feature>
<sequence length="162" mass="17606">MLRCVSRPVLVALTVLPLMAFRMPAASESPESLLYDVRGAFVTARPTVPQELVIATDMLVDEAVRATVRKTMLPRTIISVRIDQISRLPLMIGSRHEAKVTVKVIAVASGDPIAEGSFRTSVFLLDNAGADRALAQRIADRITTEFRLDGPGRPAIVNALFP</sequence>
<keyword evidence="3" id="KW-1185">Reference proteome</keyword>